<dbReference type="AlphaFoldDB" id="A0A1M6FNJ8"/>
<keyword evidence="13" id="KW-1185">Reference proteome</keyword>
<dbReference type="InterPro" id="IPR012291">
    <property type="entry name" value="CBM2_carb-bd_dom_sf"/>
</dbReference>
<proteinExistence type="inferred from homology"/>
<evidence type="ECO:0000256" key="7">
    <source>
        <dbReference type="ARBA" id="ARBA00023326"/>
    </source>
</evidence>
<name>A0A1M6FNJ8_PSEXY</name>
<dbReference type="PROSITE" id="PS51173">
    <property type="entry name" value="CBM2"/>
    <property type="match status" value="1"/>
</dbReference>
<dbReference type="GO" id="GO:0030245">
    <property type="term" value="P:cellulose catabolic process"/>
    <property type="evidence" value="ECO:0007669"/>
    <property type="project" value="UniProtKB-KW"/>
</dbReference>
<accession>A0A1M6FNJ8</accession>
<evidence type="ECO:0000256" key="10">
    <source>
        <dbReference type="SAM" id="SignalP"/>
    </source>
</evidence>
<evidence type="ECO:0000256" key="9">
    <source>
        <dbReference type="SAM" id="MobiDB-lite"/>
    </source>
</evidence>
<feature type="signal peptide" evidence="10">
    <location>
        <begin position="1"/>
        <end position="30"/>
    </location>
</feature>
<dbReference type="SMART" id="SM00637">
    <property type="entry name" value="CBD_II"/>
    <property type="match status" value="1"/>
</dbReference>
<dbReference type="InterPro" id="IPR001919">
    <property type="entry name" value="CBD2"/>
</dbReference>
<dbReference type="OrthoDB" id="154460at2"/>
<dbReference type="SUPFAM" id="SSF51445">
    <property type="entry name" value="(Trans)glycosidases"/>
    <property type="match status" value="1"/>
</dbReference>
<evidence type="ECO:0000256" key="1">
    <source>
        <dbReference type="ARBA" id="ARBA00000966"/>
    </source>
</evidence>
<evidence type="ECO:0000256" key="8">
    <source>
        <dbReference type="RuleBase" id="RU361153"/>
    </source>
</evidence>
<dbReference type="EMBL" id="FQYQ01000008">
    <property type="protein sequence ID" value="SHI99257.1"/>
    <property type="molecule type" value="Genomic_DNA"/>
</dbReference>
<comment type="catalytic activity">
    <reaction evidence="1 8">
        <text>Endohydrolysis of (1-&gt;4)-beta-D-glucosidic linkages in cellulose, lichenin and cereal beta-D-glucans.</text>
        <dbReference type="EC" id="3.2.1.4"/>
    </reaction>
</comment>
<dbReference type="Pfam" id="PF00553">
    <property type="entry name" value="CBM_2"/>
    <property type="match status" value="1"/>
</dbReference>
<dbReference type="InterPro" id="IPR017853">
    <property type="entry name" value="GH"/>
</dbReference>
<keyword evidence="3 8" id="KW-0378">Hydrolase</keyword>
<dbReference type="STRING" id="185007.SAMN02910350_02348"/>
<evidence type="ECO:0000313" key="12">
    <source>
        <dbReference type="EMBL" id="SHI99257.1"/>
    </source>
</evidence>
<dbReference type="Gene3D" id="2.60.40.290">
    <property type="match status" value="1"/>
</dbReference>
<dbReference type="InterPro" id="IPR001547">
    <property type="entry name" value="Glyco_hydro_5"/>
</dbReference>
<evidence type="ECO:0000256" key="6">
    <source>
        <dbReference type="ARBA" id="ARBA00023295"/>
    </source>
</evidence>
<evidence type="ECO:0000256" key="4">
    <source>
        <dbReference type="ARBA" id="ARBA00023001"/>
    </source>
</evidence>
<protein>
    <recommendedName>
        <fullName evidence="8">Endoglucanase</fullName>
        <ecNumber evidence="8">3.2.1.4</ecNumber>
    </recommendedName>
</protein>
<keyword evidence="4 8" id="KW-0136">Cellulose degradation</keyword>
<keyword evidence="6 8" id="KW-0326">Glycosidase</keyword>
<evidence type="ECO:0000256" key="5">
    <source>
        <dbReference type="ARBA" id="ARBA00023277"/>
    </source>
</evidence>
<keyword evidence="5 8" id="KW-0119">Carbohydrate metabolism</keyword>
<dbReference type="PROSITE" id="PS00659">
    <property type="entry name" value="GLYCOSYL_HYDROL_F5"/>
    <property type="match status" value="1"/>
</dbReference>
<dbReference type="SUPFAM" id="SSF49384">
    <property type="entry name" value="Carbohydrate-binding domain"/>
    <property type="match status" value="1"/>
</dbReference>
<gene>
    <name evidence="12" type="ORF">SAMN02745725_01509</name>
</gene>
<dbReference type="Pfam" id="PF00150">
    <property type="entry name" value="Cellulase"/>
    <property type="match status" value="1"/>
</dbReference>
<evidence type="ECO:0000256" key="3">
    <source>
        <dbReference type="ARBA" id="ARBA00022801"/>
    </source>
</evidence>
<dbReference type="Gene3D" id="3.20.20.80">
    <property type="entry name" value="Glycosidases"/>
    <property type="match status" value="1"/>
</dbReference>
<dbReference type="InterPro" id="IPR018087">
    <property type="entry name" value="Glyco_hydro_5_CS"/>
</dbReference>
<evidence type="ECO:0000256" key="2">
    <source>
        <dbReference type="ARBA" id="ARBA00022729"/>
    </source>
</evidence>
<feature type="region of interest" description="Disordered" evidence="9">
    <location>
        <begin position="358"/>
        <end position="415"/>
    </location>
</feature>
<feature type="chain" id="PRO_5009917454" description="Endoglucanase" evidence="10">
    <location>
        <begin position="31"/>
        <end position="509"/>
    </location>
</feature>
<dbReference type="EC" id="3.2.1.4" evidence="8"/>
<dbReference type="GO" id="GO:0008810">
    <property type="term" value="F:cellulase activity"/>
    <property type="evidence" value="ECO:0007669"/>
    <property type="project" value="UniProtKB-EC"/>
</dbReference>
<evidence type="ECO:0000313" key="13">
    <source>
        <dbReference type="Proteomes" id="UP000184185"/>
    </source>
</evidence>
<dbReference type="PANTHER" id="PTHR34142:SF1">
    <property type="entry name" value="GLYCOSIDE HYDROLASE FAMILY 5 DOMAIN-CONTAINING PROTEIN"/>
    <property type="match status" value="1"/>
</dbReference>
<dbReference type="InterPro" id="IPR008965">
    <property type="entry name" value="CBM2/CBM3_carb-bd_dom_sf"/>
</dbReference>
<feature type="domain" description="CBM2" evidence="11">
    <location>
        <begin position="406"/>
        <end position="509"/>
    </location>
</feature>
<organism evidence="12 13">
    <name type="scientific">Pseudobutyrivibrio xylanivorans DSM 14809</name>
    <dbReference type="NCBI Taxonomy" id="1123012"/>
    <lineage>
        <taxon>Bacteria</taxon>
        <taxon>Bacillati</taxon>
        <taxon>Bacillota</taxon>
        <taxon>Clostridia</taxon>
        <taxon>Lachnospirales</taxon>
        <taxon>Lachnospiraceae</taxon>
        <taxon>Pseudobutyrivibrio</taxon>
    </lineage>
</organism>
<dbReference type="PANTHER" id="PTHR34142">
    <property type="entry name" value="ENDO-BETA-1,4-GLUCANASE A"/>
    <property type="match status" value="1"/>
</dbReference>
<keyword evidence="2 10" id="KW-0732">Signal</keyword>
<keyword evidence="7 8" id="KW-0624">Polysaccharide degradation</keyword>
<dbReference type="Proteomes" id="UP000184185">
    <property type="component" value="Unassembled WGS sequence"/>
</dbReference>
<dbReference type="GO" id="GO:0030247">
    <property type="term" value="F:polysaccharide binding"/>
    <property type="evidence" value="ECO:0007669"/>
    <property type="project" value="UniProtKB-UniRule"/>
</dbReference>
<dbReference type="RefSeq" id="WP_072915356.1">
    <property type="nucleotide sequence ID" value="NZ_FQYQ01000008.1"/>
</dbReference>
<feature type="compositionally biased region" description="Pro residues" evidence="9">
    <location>
        <begin position="366"/>
        <end position="404"/>
    </location>
</feature>
<sequence>MKRRIRLITSCALAMALAVSGPVSIPNVNAANVTVQANNVSASQTPVGQHGALSVKKTSGYAAPTIVDKNGKPVQLHGISTHGVQWFPQYISKDSFRSLRDDWGIDTVRLAVYARENGYTQGNKDLMDKKIDEAVSAAKDLGMYVIIDWHVLSYNPNEDIDAAKTFFTKYAVKYKNVDNVIFEIANEPTGTNWYDGSGKDLYTYSKTIAGIIRGTGAKNIIICGTNDWSQRVDQVADKPLKNDGFENIMYTVHFYAATHYDNIKDNVRKAVKAGTPVICTEFGVCDASGNGGYDFSNADDWMKLFKENNISFALWSLCNKNESASVISSSCNKTSNWTESDLTEAGKWLVKTCKELSGKSGSVNPTPTPTPTPTPKPTPKPTVKPTPKPTPTPAPTSKPTPTPTPEAGTTTGGSVTFDIPSDWGTGFSANNTVSNNTNKTLNGWIVEFDSDVEITAIWNAKISSHKGKHYVLTNESYNGTVEAGQTVSFGFNGTKKDGSKATFTNVKLR</sequence>
<evidence type="ECO:0000259" key="11">
    <source>
        <dbReference type="PROSITE" id="PS51173"/>
    </source>
</evidence>
<reference evidence="12 13" key="1">
    <citation type="submission" date="2016-11" db="EMBL/GenBank/DDBJ databases">
        <authorList>
            <person name="Jaros S."/>
            <person name="Januszkiewicz K."/>
            <person name="Wedrychowicz H."/>
        </authorList>
    </citation>
    <scope>NUCLEOTIDE SEQUENCE [LARGE SCALE GENOMIC DNA]</scope>
    <source>
        <strain evidence="12 13">DSM 14809</strain>
    </source>
</reference>
<comment type="similarity">
    <text evidence="8">Belongs to the glycosyl hydrolase 5 (cellulase A) family.</text>
</comment>